<dbReference type="InterPro" id="IPR004666">
    <property type="entry name" value="Rp_bS6_RimK/Lys_biosynth_LsyX"/>
</dbReference>
<dbReference type="Proteomes" id="UP001596407">
    <property type="component" value="Unassembled WGS sequence"/>
</dbReference>
<dbReference type="SUPFAM" id="SSF52440">
    <property type="entry name" value="PreATP-grasp domain"/>
    <property type="match status" value="1"/>
</dbReference>
<dbReference type="InterPro" id="IPR016185">
    <property type="entry name" value="PreATP-grasp_dom_sf"/>
</dbReference>
<accession>A0ABD5WP86</accession>
<dbReference type="PANTHER" id="PTHR21621:SF2">
    <property type="entry name" value="COENZYME GAMMA-F420-2:ALPHA-L-GLUTAMATE LIGASE"/>
    <property type="match status" value="1"/>
</dbReference>
<evidence type="ECO:0000259" key="11">
    <source>
        <dbReference type="PROSITE" id="PS50975"/>
    </source>
</evidence>
<evidence type="ECO:0000313" key="12">
    <source>
        <dbReference type="EMBL" id="MFC7082023.1"/>
    </source>
</evidence>
<protein>
    <submittedName>
        <fullName evidence="12">Lysine biosynthesis protein LysX</fullName>
    </submittedName>
</protein>
<dbReference type="EMBL" id="JBHSZH010000005">
    <property type="protein sequence ID" value="MFC7082023.1"/>
    <property type="molecule type" value="Genomic_DNA"/>
</dbReference>
<comment type="cofactor">
    <cofactor evidence="1">
        <name>Mg(2+)</name>
        <dbReference type="ChEBI" id="CHEBI:18420"/>
    </cofactor>
</comment>
<dbReference type="Pfam" id="PF22626">
    <property type="entry name" value="LysX_preATP_grasp"/>
    <property type="match status" value="1"/>
</dbReference>
<reference evidence="12 13" key="1">
    <citation type="journal article" date="2019" name="Int. J. Syst. Evol. Microbiol.">
        <title>The Global Catalogue of Microorganisms (GCM) 10K type strain sequencing project: providing services to taxonomists for standard genome sequencing and annotation.</title>
        <authorList>
            <consortium name="The Broad Institute Genomics Platform"/>
            <consortium name="The Broad Institute Genome Sequencing Center for Infectious Disease"/>
            <person name="Wu L."/>
            <person name="Ma J."/>
        </authorList>
    </citation>
    <scope>NUCLEOTIDE SEQUENCE [LARGE SCALE GENOMIC DNA]</scope>
    <source>
        <strain evidence="12 13">DT72</strain>
    </source>
</reference>
<evidence type="ECO:0000256" key="8">
    <source>
        <dbReference type="ARBA" id="ARBA00022842"/>
    </source>
</evidence>
<dbReference type="PANTHER" id="PTHR21621">
    <property type="entry name" value="RIBOSOMAL PROTEIN S6 MODIFICATION PROTEIN"/>
    <property type="match status" value="1"/>
</dbReference>
<comment type="caution">
    <text evidence="12">The sequence shown here is derived from an EMBL/GenBank/DDBJ whole genome shotgun (WGS) entry which is preliminary data.</text>
</comment>
<gene>
    <name evidence="12" type="primary">lysX</name>
    <name evidence="12" type="ORF">ACFQJ6_19945</name>
</gene>
<proteinExistence type="inferred from homology"/>
<keyword evidence="7 10" id="KW-0067">ATP-binding</keyword>
<dbReference type="Gene3D" id="3.30.1490.20">
    <property type="entry name" value="ATP-grasp fold, A domain"/>
    <property type="match status" value="1"/>
</dbReference>
<dbReference type="Pfam" id="PF08443">
    <property type="entry name" value="RimK"/>
    <property type="match status" value="1"/>
</dbReference>
<evidence type="ECO:0000313" key="13">
    <source>
        <dbReference type="Proteomes" id="UP001596407"/>
    </source>
</evidence>
<evidence type="ECO:0000256" key="5">
    <source>
        <dbReference type="ARBA" id="ARBA00022723"/>
    </source>
</evidence>
<dbReference type="InterPro" id="IPR013651">
    <property type="entry name" value="ATP-grasp_RimK-type"/>
</dbReference>
<dbReference type="AlphaFoldDB" id="A0ABD5WP86"/>
<keyword evidence="4" id="KW-0028">Amino-acid biosynthesis</keyword>
<evidence type="ECO:0000256" key="1">
    <source>
        <dbReference type="ARBA" id="ARBA00001946"/>
    </source>
</evidence>
<dbReference type="InterPro" id="IPR054562">
    <property type="entry name" value="LysX/ArgX_preATP_grasp"/>
</dbReference>
<dbReference type="GO" id="GO:0005524">
    <property type="term" value="F:ATP binding"/>
    <property type="evidence" value="ECO:0007669"/>
    <property type="project" value="UniProtKB-UniRule"/>
</dbReference>
<dbReference type="SUPFAM" id="SSF56059">
    <property type="entry name" value="Glutathione synthetase ATP-binding domain-like"/>
    <property type="match status" value="1"/>
</dbReference>
<feature type="domain" description="ATP-grasp" evidence="11">
    <location>
        <begin position="148"/>
        <end position="331"/>
    </location>
</feature>
<dbReference type="NCBIfam" id="TIGR02144">
    <property type="entry name" value="LysX_arch"/>
    <property type="match status" value="1"/>
</dbReference>
<keyword evidence="8" id="KW-0460">Magnesium</keyword>
<dbReference type="CDD" id="cd13946">
    <property type="entry name" value="LysW"/>
    <property type="match status" value="1"/>
</dbReference>
<dbReference type="PROSITE" id="PS50975">
    <property type="entry name" value="ATP_GRASP"/>
    <property type="match status" value="1"/>
</dbReference>
<dbReference type="GO" id="GO:0016874">
    <property type="term" value="F:ligase activity"/>
    <property type="evidence" value="ECO:0007669"/>
    <property type="project" value="UniProtKB-KW"/>
</dbReference>
<evidence type="ECO:0000256" key="3">
    <source>
        <dbReference type="ARBA" id="ARBA00022598"/>
    </source>
</evidence>
<evidence type="ECO:0000256" key="4">
    <source>
        <dbReference type="ARBA" id="ARBA00022605"/>
    </source>
</evidence>
<dbReference type="InterPro" id="IPR011761">
    <property type="entry name" value="ATP-grasp"/>
</dbReference>
<evidence type="ECO:0000256" key="7">
    <source>
        <dbReference type="ARBA" id="ARBA00022840"/>
    </source>
</evidence>
<name>A0ABD5WP86_9EURY</name>
<dbReference type="FunFam" id="3.30.1490.20:FF:000025">
    <property type="entry name" value="Alpha-aminoadipate--LysW ligase LysX protein"/>
    <property type="match status" value="1"/>
</dbReference>
<dbReference type="NCBIfam" id="TIGR00768">
    <property type="entry name" value="rimK_fam"/>
    <property type="match status" value="1"/>
</dbReference>
<dbReference type="Gene3D" id="2.20.28.160">
    <property type="match status" value="1"/>
</dbReference>
<organism evidence="12 13">
    <name type="scientific">Halorussus caseinilyticus</name>
    <dbReference type="NCBI Taxonomy" id="3034025"/>
    <lineage>
        <taxon>Archaea</taxon>
        <taxon>Methanobacteriati</taxon>
        <taxon>Methanobacteriota</taxon>
        <taxon>Stenosarchaea group</taxon>
        <taxon>Halobacteria</taxon>
        <taxon>Halobacteriales</taxon>
        <taxon>Haladaptataceae</taxon>
        <taxon>Halorussus</taxon>
    </lineage>
</organism>
<keyword evidence="13" id="KW-1185">Reference proteome</keyword>
<keyword evidence="6 10" id="KW-0547">Nucleotide-binding</keyword>
<keyword evidence="3" id="KW-0436">Ligase</keyword>
<dbReference type="InterPro" id="IPR011870">
    <property type="entry name" value="LysX_arch"/>
</dbReference>
<dbReference type="GO" id="GO:0008652">
    <property type="term" value="P:amino acid biosynthetic process"/>
    <property type="evidence" value="ECO:0007669"/>
    <property type="project" value="UniProtKB-KW"/>
</dbReference>
<dbReference type="Gene3D" id="3.40.50.20">
    <property type="match status" value="1"/>
</dbReference>
<comment type="similarity">
    <text evidence="2">Belongs to the RimK family. LysX subfamily.</text>
</comment>
<comment type="pathway">
    <text evidence="9">Amino-acid biosynthesis.</text>
</comment>
<dbReference type="RefSeq" id="WP_382210229.1">
    <property type="nucleotide sequence ID" value="NZ_JBHSZH010000005.1"/>
</dbReference>
<dbReference type="Gene3D" id="3.30.470.20">
    <property type="entry name" value="ATP-grasp fold, B domain"/>
    <property type="match status" value="1"/>
</dbReference>
<dbReference type="InterPro" id="IPR013815">
    <property type="entry name" value="ATP_grasp_subdomain_1"/>
</dbReference>
<dbReference type="Pfam" id="PF21344">
    <property type="entry name" value="Zn_ribbon_LysW"/>
    <property type="match status" value="1"/>
</dbReference>
<keyword evidence="5" id="KW-0479">Metal-binding</keyword>
<dbReference type="InterPro" id="IPR005906">
    <property type="entry name" value="LysW"/>
</dbReference>
<sequence>MTECVECGADVTLHDNAEVGEIVDCTTCGAELEVVERNPPVLDRPGLEEDWGSKLQVGLLYSRIRKDEKLLLSELRERGHDVVKIDVRNLQFGLDEAPELFADLDIVVDRCLATSRSLYATKFCDAYGVPVVNSAETARTCADKVQNSLALAQAGVPTPATDVAFTKESAMESIEQFGYPCVLKPVVGSWGRLMAKIDSESAAEAILEHKATLGHYEHKVFYVQEFVDKPGRDVRVLATDGEPVAAMVRSSDHWLTNAAKGAETEAFELDAEAEKLVQQASDAVGGGLLGVDLMETGDSYTVHEVNHTVEFKSLNEAVETDVPAAVVDWLEAKAAEGAKQEVLA</sequence>
<evidence type="ECO:0000256" key="6">
    <source>
        <dbReference type="ARBA" id="ARBA00022741"/>
    </source>
</evidence>
<dbReference type="GO" id="GO:0046872">
    <property type="term" value="F:metal ion binding"/>
    <property type="evidence" value="ECO:0007669"/>
    <property type="project" value="UniProtKB-KW"/>
</dbReference>
<evidence type="ECO:0000256" key="9">
    <source>
        <dbReference type="ARBA" id="ARBA00029440"/>
    </source>
</evidence>
<evidence type="ECO:0000256" key="2">
    <source>
        <dbReference type="ARBA" id="ARBA00006239"/>
    </source>
</evidence>
<evidence type="ECO:0000256" key="10">
    <source>
        <dbReference type="PROSITE-ProRule" id="PRU00409"/>
    </source>
</evidence>